<organism evidence="1 2">
    <name type="scientific">Mythimna loreyi</name>
    <dbReference type="NCBI Taxonomy" id="667449"/>
    <lineage>
        <taxon>Eukaryota</taxon>
        <taxon>Metazoa</taxon>
        <taxon>Ecdysozoa</taxon>
        <taxon>Arthropoda</taxon>
        <taxon>Hexapoda</taxon>
        <taxon>Insecta</taxon>
        <taxon>Pterygota</taxon>
        <taxon>Neoptera</taxon>
        <taxon>Endopterygota</taxon>
        <taxon>Lepidoptera</taxon>
        <taxon>Glossata</taxon>
        <taxon>Ditrysia</taxon>
        <taxon>Noctuoidea</taxon>
        <taxon>Noctuidae</taxon>
        <taxon>Noctuinae</taxon>
        <taxon>Hadenini</taxon>
        <taxon>Mythimna</taxon>
    </lineage>
</organism>
<protein>
    <submittedName>
        <fullName evidence="1">Uncharacterized protein</fullName>
    </submittedName>
</protein>
<evidence type="ECO:0000313" key="1">
    <source>
        <dbReference type="EMBL" id="KAJ8721905.1"/>
    </source>
</evidence>
<keyword evidence="2" id="KW-1185">Reference proteome</keyword>
<comment type="caution">
    <text evidence="1">The sequence shown here is derived from an EMBL/GenBank/DDBJ whole genome shotgun (WGS) entry which is preliminary data.</text>
</comment>
<gene>
    <name evidence="1" type="ORF">PYW08_004307</name>
</gene>
<proteinExistence type="predicted"/>
<dbReference type="EMBL" id="CM056792">
    <property type="protein sequence ID" value="KAJ8721905.1"/>
    <property type="molecule type" value="Genomic_DNA"/>
</dbReference>
<reference evidence="1" key="1">
    <citation type="submission" date="2023-03" db="EMBL/GenBank/DDBJ databases">
        <title>Chromosome-level genomes of two armyworms, Mythimna separata and Mythimna loreyi, provide insights into the biosynthesis and reception of sex pheromones.</title>
        <authorList>
            <person name="Zhao H."/>
        </authorList>
    </citation>
    <scope>NUCLEOTIDE SEQUENCE</scope>
    <source>
        <strain evidence="1">BeijingLab</strain>
    </source>
</reference>
<evidence type="ECO:0000313" key="2">
    <source>
        <dbReference type="Proteomes" id="UP001231649"/>
    </source>
</evidence>
<name>A0ACC2QNH8_9NEOP</name>
<dbReference type="Proteomes" id="UP001231649">
    <property type="component" value="Chromosome 16"/>
</dbReference>
<accession>A0ACC2QNH8</accession>
<sequence>MCVKNVFVLMLLLCVNFRAQLGATSSPVHQNISGDTDIIPQFKPAPVLTDNTNITELESYAPHNPQERAGVPRNLAVTPLDLKDSYPPQLQFNVSWLPSLGRAAESYTVEVLSEKNTTYCNLKVCLIHDIPGNATWVLIPEALSIMADADCVFRPNCSYTVKLNSNPWDGKNITKRLDLDDCVVGVCSCEHADFLPVPNVTTSVFTKEGVMYSNITWFLPKPTDPKLLPPAKLRKLSYIVSLIKPFLPNKINSTRYIVIENRAFDFNGSVSEGDITRSARLQLTKRNPLSDDVPEPPTTKIWATVKLQDERKCLGRNGLATAFEPGTPTNAFGISVVLGALLGLWAMGTVVMLSKSIVKRVLKSLRPAPVSAPLEPLRRRPAWFPLQLRT</sequence>